<protein>
    <submittedName>
        <fullName evidence="1">Unnamed protein product</fullName>
    </submittedName>
</protein>
<evidence type="ECO:0000313" key="1">
    <source>
        <dbReference type="EMBL" id="GMF29285.1"/>
    </source>
</evidence>
<dbReference type="Proteomes" id="UP001165083">
    <property type="component" value="Unassembled WGS sequence"/>
</dbReference>
<dbReference type="EMBL" id="BSXW01000766">
    <property type="protein sequence ID" value="GMF29285.1"/>
    <property type="molecule type" value="Genomic_DNA"/>
</dbReference>
<reference evidence="1" key="1">
    <citation type="submission" date="2023-04" db="EMBL/GenBank/DDBJ databases">
        <title>Phytophthora lilii NBRC 32176.</title>
        <authorList>
            <person name="Ichikawa N."/>
            <person name="Sato H."/>
            <person name="Tonouchi N."/>
        </authorList>
    </citation>
    <scope>NUCLEOTIDE SEQUENCE</scope>
    <source>
        <strain evidence="1">NBRC 32176</strain>
    </source>
</reference>
<evidence type="ECO:0000313" key="2">
    <source>
        <dbReference type="Proteomes" id="UP001165083"/>
    </source>
</evidence>
<gene>
    <name evidence="1" type="ORF">Plil01_001241300</name>
</gene>
<organism evidence="1 2">
    <name type="scientific">Phytophthora lilii</name>
    <dbReference type="NCBI Taxonomy" id="2077276"/>
    <lineage>
        <taxon>Eukaryota</taxon>
        <taxon>Sar</taxon>
        <taxon>Stramenopiles</taxon>
        <taxon>Oomycota</taxon>
        <taxon>Peronosporomycetes</taxon>
        <taxon>Peronosporales</taxon>
        <taxon>Peronosporaceae</taxon>
        <taxon>Phytophthora</taxon>
    </lineage>
</organism>
<accession>A0A9W6UAB4</accession>
<name>A0A9W6UAB4_9STRA</name>
<dbReference type="OrthoDB" id="77427at2759"/>
<proteinExistence type="predicted"/>
<keyword evidence="2" id="KW-1185">Reference proteome</keyword>
<dbReference type="AlphaFoldDB" id="A0A9W6UAB4"/>
<sequence length="164" mass="19335">MMEDEALFYKWINSLVRSLDVGQNSEGQADTISVPDSVYYSALLAQIQEVQTLFQTHAASFQQIEQGYKEECRKWKSRQKSRSRIQQMETKVERLTHEVQSRELFDPQKLFLHSQRSWEAFHTSKSRPARKPHLATREEVERLQMQIASVINEITQEYCGLQLR</sequence>
<comment type="caution">
    <text evidence="1">The sequence shown here is derived from an EMBL/GenBank/DDBJ whole genome shotgun (WGS) entry which is preliminary data.</text>
</comment>